<dbReference type="PANTHER" id="PTHR43046">
    <property type="entry name" value="GDP-MANNOSE MANNOSYL HYDROLASE"/>
    <property type="match status" value="1"/>
</dbReference>
<comment type="cofactor">
    <cofactor evidence="1">
        <name>Mg(2+)</name>
        <dbReference type="ChEBI" id="CHEBI:18420"/>
    </cofactor>
</comment>
<dbReference type="InterPro" id="IPR015797">
    <property type="entry name" value="NUDIX_hydrolase-like_dom_sf"/>
</dbReference>
<evidence type="ECO:0000259" key="5">
    <source>
        <dbReference type="PROSITE" id="PS51462"/>
    </source>
</evidence>
<dbReference type="PRINTS" id="PR00502">
    <property type="entry name" value="NUDIXFAMILY"/>
</dbReference>
<dbReference type="KEGG" id="fri:FraEuI1c_3593"/>
<dbReference type="HOGENOM" id="CLU_037162_7_2_11"/>
<comment type="similarity">
    <text evidence="2 4">Belongs to the Nudix hydrolase family.</text>
</comment>
<dbReference type="Gene3D" id="3.90.79.10">
    <property type="entry name" value="Nucleoside Triphosphate Pyrophosphohydrolase"/>
    <property type="match status" value="1"/>
</dbReference>
<dbReference type="Pfam" id="PF00293">
    <property type="entry name" value="NUDIX"/>
    <property type="match status" value="1"/>
</dbReference>
<evidence type="ECO:0000256" key="2">
    <source>
        <dbReference type="ARBA" id="ARBA00005582"/>
    </source>
</evidence>
<evidence type="ECO:0000313" key="6">
    <source>
        <dbReference type="EMBL" id="ADP81600.1"/>
    </source>
</evidence>
<protein>
    <submittedName>
        <fullName evidence="6">NUDIX hydrolase</fullName>
    </submittedName>
</protein>
<dbReference type="InterPro" id="IPR000086">
    <property type="entry name" value="NUDIX_hydrolase_dom"/>
</dbReference>
<evidence type="ECO:0000256" key="3">
    <source>
        <dbReference type="ARBA" id="ARBA00022801"/>
    </source>
</evidence>
<organism evidence="6 7">
    <name type="scientific">Pseudofrankia inefficax (strain DSM 45817 / CECT 9037 / DDB 130130 / EuI1c)</name>
    <name type="common">Frankia inefficax</name>
    <dbReference type="NCBI Taxonomy" id="298654"/>
    <lineage>
        <taxon>Bacteria</taxon>
        <taxon>Bacillati</taxon>
        <taxon>Actinomycetota</taxon>
        <taxon>Actinomycetes</taxon>
        <taxon>Frankiales</taxon>
        <taxon>Frankiaceae</taxon>
        <taxon>Pseudofrankia</taxon>
    </lineage>
</organism>
<accession>E3J0H1</accession>
<dbReference type="InterPro" id="IPR020084">
    <property type="entry name" value="NUDIX_hydrolase_CS"/>
</dbReference>
<dbReference type="PANTHER" id="PTHR43046:SF16">
    <property type="entry name" value="ADP-RIBOSE PYROPHOSPHATASE YJHB-RELATED"/>
    <property type="match status" value="1"/>
</dbReference>
<dbReference type="InParanoid" id="E3J0H1"/>
<dbReference type="STRING" id="298654.FraEuI1c_3593"/>
<dbReference type="EMBL" id="CP002299">
    <property type="protein sequence ID" value="ADP81600.1"/>
    <property type="molecule type" value="Genomic_DNA"/>
</dbReference>
<dbReference type="GO" id="GO:0016787">
    <property type="term" value="F:hydrolase activity"/>
    <property type="evidence" value="ECO:0007669"/>
    <property type="project" value="UniProtKB-KW"/>
</dbReference>
<evidence type="ECO:0000256" key="4">
    <source>
        <dbReference type="RuleBase" id="RU003476"/>
    </source>
</evidence>
<dbReference type="PROSITE" id="PS51462">
    <property type="entry name" value="NUDIX"/>
    <property type="match status" value="1"/>
</dbReference>
<evidence type="ECO:0000313" key="7">
    <source>
        <dbReference type="Proteomes" id="UP000002484"/>
    </source>
</evidence>
<gene>
    <name evidence="6" type="ordered locus">FraEuI1c_3593</name>
</gene>
<evidence type="ECO:0000256" key="1">
    <source>
        <dbReference type="ARBA" id="ARBA00001946"/>
    </source>
</evidence>
<proteinExistence type="inferred from homology"/>
<dbReference type="eggNOG" id="COG1051">
    <property type="taxonomic scope" value="Bacteria"/>
</dbReference>
<dbReference type="InterPro" id="IPR020476">
    <property type="entry name" value="Nudix_hydrolase"/>
</dbReference>
<feature type="domain" description="Nudix hydrolase" evidence="5">
    <location>
        <begin position="18"/>
        <end position="152"/>
    </location>
</feature>
<keyword evidence="7" id="KW-1185">Reference proteome</keyword>
<dbReference type="Proteomes" id="UP000002484">
    <property type="component" value="Chromosome"/>
</dbReference>
<dbReference type="AlphaFoldDB" id="E3J0H1"/>
<sequence length="158" mass="17227">MRGVRRVDYYHVPAAPAPNSLVVGGCAVVPDQDGRILLQRRADNGEWALPGGGMDLGETFAGCIIREVREETGFDVVVDRIVGIYSDPEHVFAYENGEVRQQFSICCACTLVGGSLAVSDESTAVAFFTLDEIAGLGMHPSHRIRIRDYLADEAPFLR</sequence>
<name>E3J0H1_PSEI1</name>
<reference evidence="6 7" key="1">
    <citation type="submission" date="2010-10" db="EMBL/GenBank/DDBJ databases">
        <title>Complete sequence of Frankia sp. EuI1c.</title>
        <authorList>
            <consortium name="US DOE Joint Genome Institute"/>
            <person name="Lucas S."/>
            <person name="Copeland A."/>
            <person name="Lapidus A."/>
            <person name="Cheng J.-F."/>
            <person name="Bruce D."/>
            <person name="Goodwin L."/>
            <person name="Pitluck S."/>
            <person name="Chertkov O."/>
            <person name="Detter J.C."/>
            <person name="Han C."/>
            <person name="Tapia R."/>
            <person name="Land M."/>
            <person name="Hauser L."/>
            <person name="Jeffries C."/>
            <person name="Kyrpides N."/>
            <person name="Ivanova N."/>
            <person name="Mikhailova N."/>
            <person name="Beauchemin N."/>
            <person name="Sen A."/>
            <person name="Sur S.A."/>
            <person name="Gtari M."/>
            <person name="Wall L."/>
            <person name="Tisa L."/>
            <person name="Woyke T."/>
        </authorList>
    </citation>
    <scope>NUCLEOTIDE SEQUENCE [LARGE SCALE GENOMIC DNA]</scope>
    <source>
        <strain evidence="7">DSM 45817 / CECT 9037 / EuI1c</strain>
    </source>
</reference>
<keyword evidence="3 4" id="KW-0378">Hydrolase</keyword>
<dbReference type="PROSITE" id="PS51257">
    <property type="entry name" value="PROKAR_LIPOPROTEIN"/>
    <property type="match status" value="1"/>
</dbReference>
<dbReference type="PROSITE" id="PS00893">
    <property type="entry name" value="NUDIX_BOX"/>
    <property type="match status" value="1"/>
</dbReference>
<dbReference type="SUPFAM" id="SSF55811">
    <property type="entry name" value="Nudix"/>
    <property type="match status" value="1"/>
</dbReference>